<sequence length="244" mass="26876">MLQAAIEASKMKGSEEVLQGSKLVFSIGTTATRTRHVSSPSIARVAKSLMLECEAENRRLNSLVCASYDSWLLYIVASVGFMQELGSALAVATIEGHCLVEGHYHFRCKGRHHTRVCSFSRLVVAQGSSSFRGSLFRKGRRRNTVDLTPEVKIVDRALAVVVRPHWARVSLKVITHFVVSQGLLSLKVRRHCVGLLRAYLCPSRVTEETPSVGIQCVAQCVIEYMTQKVQESNALPGAEPGIQI</sequence>
<reference evidence="1 2" key="1">
    <citation type="submission" date="2024-08" db="EMBL/GenBank/DDBJ databases">
        <title>Insights into the chromosomal genome structure of Flemingia macrophylla.</title>
        <authorList>
            <person name="Ding Y."/>
            <person name="Zhao Y."/>
            <person name="Bi W."/>
            <person name="Wu M."/>
            <person name="Zhao G."/>
            <person name="Gong Y."/>
            <person name="Li W."/>
            <person name="Zhang P."/>
        </authorList>
    </citation>
    <scope>NUCLEOTIDE SEQUENCE [LARGE SCALE GENOMIC DNA]</scope>
    <source>
        <strain evidence="1">DYQJB</strain>
        <tissue evidence="1">Leaf</tissue>
    </source>
</reference>
<proteinExistence type="predicted"/>
<organism evidence="1 2">
    <name type="scientific">Flemingia macrophylla</name>
    <dbReference type="NCBI Taxonomy" id="520843"/>
    <lineage>
        <taxon>Eukaryota</taxon>
        <taxon>Viridiplantae</taxon>
        <taxon>Streptophyta</taxon>
        <taxon>Embryophyta</taxon>
        <taxon>Tracheophyta</taxon>
        <taxon>Spermatophyta</taxon>
        <taxon>Magnoliopsida</taxon>
        <taxon>eudicotyledons</taxon>
        <taxon>Gunneridae</taxon>
        <taxon>Pentapetalae</taxon>
        <taxon>rosids</taxon>
        <taxon>fabids</taxon>
        <taxon>Fabales</taxon>
        <taxon>Fabaceae</taxon>
        <taxon>Papilionoideae</taxon>
        <taxon>50 kb inversion clade</taxon>
        <taxon>NPAAA clade</taxon>
        <taxon>indigoferoid/millettioid clade</taxon>
        <taxon>Phaseoleae</taxon>
        <taxon>Flemingia</taxon>
    </lineage>
</organism>
<accession>A0ABD1NH27</accession>
<dbReference type="EMBL" id="JBGMDY010000001">
    <property type="protein sequence ID" value="KAL2347183.1"/>
    <property type="molecule type" value="Genomic_DNA"/>
</dbReference>
<dbReference type="AlphaFoldDB" id="A0ABD1NH27"/>
<evidence type="ECO:0000313" key="1">
    <source>
        <dbReference type="EMBL" id="KAL2347183.1"/>
    </source>
</evidence>
<dbReference type="Proteomes" id="UP001603857">
    <property type="component" value="Unassembled WGS sequence"/>
</dbReference>
<name>A0ABD1NH27_9FABA</name>
<comment type="caution">
    <text evidence="1">The sequence shown here is derived from an EMBL/GenBank/DDBJ whole genome shotgun (WGS) entry which is preliminary data.</text>
</comment>
<protein>
    <submittedName>
        <fullName evidence="1">Uncharacterized protein</fullName>
    </submittedName>
</protein>
<keyword evidence="2" id="KW-1185">Reference proteome</keyword>
<gene>
    <name evidence="1" type="ORF">Fmac_001183</name>
</gene>
<evidence type="ECO:0000313" key="2">
    <source>
        <dbReference type="Proteomes" id="UP001603857"/>
    </source>
</evidence>